<dbReference type="Proteomes" id="UP000239203">
    <property type="component" value="Unassembled WGS sequence"/>
</dbReference>
<accession>A0A2S6GPQ6</accession>
<organism evidence="1 2">
    <name type="scientific">Actinokineospora auranticolor</name>
    <dbReference type="NCBI Taxonomy" id="155976"/>
    <lineage>
        <taxon>Bacteria</taxon>
        <taxon>Bacillati</taxon>
        <taxon>Actinomycetota</taxon>
        <taxon>Actinomycetes</taxon>
        <taxon>Pseudonocardiales</taxon>
        <taxon>Pseudonocardiaceae</taxon>
        <taxon>Actinokineospora</taxon>
    </lineage>
</organism>
<dbReference type="InterPro" id="IPR007434">
    <property type="entry name" value="FemAB-like"/>
</dbReference>
<dbReference type="Pfam" id="PF04339">
    <property type="entry name" value="FemAB_like"/>
    <property type="match status" value="1"/>
</dbReference>
<comment type="caution">
    <text evidence="1">The sequence shown here is derived from an EMBL/GenBank/DDBJ whole genome shotgun (WGS) entry which is preliminary data.</text>
</comment>
<name>A0A2S6GPQ6_9PSEU</name>
<dbReference type="OrthoDB" id="3683596at2"/>
<gene>
    <name evidence="1" type="ORF">CLV40_108174</name>
</gene>
<reference evidence="1 2" key="1">
    <citation type="submission" date="2018-02" db="EMBL/GenBank/DDBJ databases">
        <title>Genomic Encyclopedia of Archaeal and Bacterial Type Strains, Phase II (KMG-II): from individual species to whole genera.</title>
        <authorList>
            <person name="Goeker M."/>
        </authorList>
    </citation>
    <scope>NUCLEOTIDE SEQUENCE [LARGE SCALE GENOMIC DNA]</scope>
    <source>
        <strain evidence="1 2">YU 961-1</strain>
    </source>
</reference>
<dbReference type="Gene3D" id="3.40.630.30">
    <property type="match status" value="1"/>
</dbReference>
<dbReference type="EMBL" id="PTIX01000008">
    <property type="protein sequence ID" value="PPK67177.1"/>
    <property type="molecule type" value="Genomic_DNA"/>
</dbReference>
<sequence length="394" mass="42855">MTAAAPRGDTRFDITECDPRETPAQWDAMVPDTGIGFYSSRSWNLAMRGQNGARESAVVVRACGELRAVVPVYRYTSGPANAHLHPGALFGGVGVDDPAARRWEPVTVVGSASGYGTAPAGTGDLAGWAAAVARVADAARGTVVVPHLTEADVARVRHHLPDLPVLLTAVRVHVPLPRATEAEYEALLRPRTRELVRRERRLLARGGRVVRVEPITEDNVVELARLQTNTQRRHGSYGDVALFVDRYRRIRSVFGDALLAFVCRHEDQAVGFMSCVARGTALIGRSVGLDYARVGRHAEYFNLMVHEPVRYGLRHGARHLDLGVAGYEQKLRRGGVPVPVWSVLLRPPPGWSAAREVAHNRATARSLLGELGEQCPPEVAADLARVVDRGTVGR</sequence>
<dbReference type="AlphaFoldDB" id="A0A2S6GPQ6"/>
<proteinExistence type="predicted"/>
<dbReference type="SUPFAM" id="SSF55729">
    <property type="entry name" value="Acyl-CoA N-acyltransferases (Nat)"/>
    <property type="match status" value="1"/>
</dbReference>
<protein>
    <submittedName>
        <fullName evidence="1">Peptidoglycan biosynthesis/recognition protein</fullName>
    </submittedName>
</protein>
<dbReference type="RefSeq" id="WP_104479925.1">
    <property type="nucleotide sequence ID" value="NZ_CP154825.1"/>
</dbReference>
<evidence type="ECO:0000313" key="1">
    <source>
        <dbReference type="EMBL" id="PPK67177.1"/>
    </source>
</evidence>
<keyword evidence="2" id="KW-1185">Reference proteome</keyword>
<dbReference type="InterPro" id="IPR016181">
    <property type="entry name" value="Acyl_CoA_acyltransferase"/>
</dbReference>
<evidence type="ECO:0000313" key="2">
    <source>
        <dbReference type="Proteomes" id="UP000239203"/>
    </source>
</evidence>